<organism evidence="2 3">
    <name type="scientific">Helobdella robusta</name>
    <name type="common">Californian leech</name>
    <dbReference type="NCBI Taxonomy" id="6412"/>
    <lineage>
        <taxon>Eukaryota</taxon>
        <taxon>Metazoa</taxon>
        <taxon>Spiralia</taxon>
        <taxon>Lophotrochozoa</taxon>
        <taxon>Annelida</taxon>
        <taxon>Clitellata</taxon>
        <taxon>Hirudinea</taxon>
        <taxon>Rhynchobdellida</taxon>
        <taxon>Glossiphoniidae</taxon>
        <taxon>Helobdella</taxon>
    </lineage>
</organism>
<dbReference type="OrthoDB" id="6140090at2759"/>
<evidence type="ECO:0000313" key="1">
    <source>
        <dbReference type="EMBL" id="ESN96744.1"/>
    </source>
</evidence>
<protein>
    <recommendedName>
        <fullName evidence="4">HAT C-terminal dimerisation domain-containing protein</fullName>
    </recommendedName>
</protein>
<keyword evidence="3" id="KW-1185">Reference proteome</keyword>
<dbReference type="PANTHER" id="PTHR45913:SF19">
    <property type="entry name" value="LOW QUALITY PROTEIN: ZINC FINGER BED DOMAIN-CONTAINING PROTEIN 5-LIKE"/>
    <property type="match status" value="1"/>
</dbReference>
<reference evidence="2" key="3">
    <citation type="submission" date="2015-06" db="UniProtKB">
        <authorList>
            <consortium name="EnsemblMetazoa"/>
        </authorList>
    </citation>
    <scope>IDENTIFICATION</scope>
</reference>
<dbReference type="RefSeq" id="XP_009025858.1">
    <property type="nucleotide sequence ID" value="XM_009027610.1"/>
</dbReference>
<dbReference type="EnsemblMetazoa" id="HelroT147749">
    <property type="protein sequence ID" value="HelroP147749"/>
    <property type="gene ID" value="HelroG147749"/>
</dbReference>
<dbReference type="EMBL" id="KB097495">
    <property type="protein sequence ID" value="ESN96744.1"/>
    <property type="molecule type" value="Genomic_DNA"/>
</dbReference>
<evidence type="ECO:0008006" key="4">
    <source>
        <dbReference type="Google" id="ProtNLM"/>
    </source>
</evidence>
<evidence type="ECO:0000313" key="3">
    <source>
        <dbReference type="Proteomes" id="UP000015101"/>
    </source>
</evidence>
<dbReference type="Proteomes" id="UP000015101">
    <property type="component" value="Unassembled WGS sequence"/>
</dbReference>
<dbReference type="PANTHER" id="PTHR45913">
    <property type="entry name" value="EPM2A-INTERACTING PROTEIN 1"/>
    <property type="match status" value="1"/>
</dbReference>
<dbReference type="GeneID" id="20196925"/>
<dbReference type="EMBL" id="AMQM01001478">
    <property type="status" value="NOT_ANNOTATED_CDS"/>
    <property type="molecule type" value="Genomic_DNA"/>
</dbReference>
<dbReference type="OMA" id="RAEYAFI"/>
<reference evidence="3" key="1">
    <citation type="submission" date="2012-12" db="EMBL/GenBank/DDBJ databases">
        <authorList>
            <person name="Hellsten U."/>
            <person name="Grimwood J."/>
            <person name="Chapman J.A."/>
            <person name="Shapiro H."/>
            <person name="Aerts A."/>
            <person name="Otillar R.P."/>
            <person name="Terry A.Y."/>
            <person name="Boore J.L."/>
            <person name="Simakov O."/>
            <person name="Marletaz F."/>
            <person name="Cho S.-J."/>
            <person name="Edsinger-Gonzales E."/>
            <person name="Havlak P."/>
            <person name="Kuo D.-H."/>
            <person name="Larsson T."/>
            <person name="Lv J."/>
            <person name="Arendt D."/>
            <person name="Savage R."/>
            <person name="Osoegawa K."/>
            <person name="de Jong P."/>
            <person name="Lindberg D.R."/>
            <person name="Seaver E.C."/>
            <person name="Weisblat D.A."/>
            <person name="Putnam N.H."/>
            <person name="Grigoriev I.V."/>
            <person name="Rokhsar D.S."/>
        </authorList>
    </citation>
    <scope>NUCLEOTIDE SEQUENCE</scope>
</reference>
<accession>T1EK25</accession>
<dbReference type="AlphaFoldDB" id="T1EK25"/>
<gene>
    <name evidence="2" type="primary">20196925</name>
    <name evidence="1" type="ORF">HELRODRAFT_147749</name>
</gene>
<dbReference type="CTD" id="20196925"/>
<evidence type="ECO:0000313" key="2">
    <source>
        <dbReference type="EnsemblMetazoa" id="HelroP147749"/>
    </source>
</evidence>
<name>T1EK25_HELRO</name>
<sequence length="90" mass="10470">ELSCDGGLKNEFNKDLLSDFWLKKREEYGLISDRALKFSIPFSTSYLFETGFFAMLAIKNKYRSKLELEPDLRLKLTLIKPDIAELCKSK</sequence>
<dbReference type="HOGENOM" id="CLU_021316_2_1_1"/>
<dbReference type="KEGG" id="hro:HELRODRAFT_147749"/>
<proteinExistence type="predicted"/>
<reference evidence="1 3" key="2">
    <citation type="journal article" date="2013" name="Nature">
        <title>Insights into bilaterian evolution from three spiralian genomes.</title>
        <authorList>
            <person name="Simakov O."/>
            <person name="Marletaz F."/>
            <person name="Cho S.J."/>
            <person name="Edsinger-Gonzales E."/>
            <person name="Havlak P."/>
            <person name="Hellsten U."/>
            <person name="Kuo D.H."/>
            <person name="Larsson T."/>
            <person name="Lv J."/>
            <person name="Arendt D."/>
            <person name="Savage R."/>
            <person name="Osoegawa K."/>
            <person name="de Jong P."/>
            <person name="Grimwood J."/>
            <person name="Chapman J.A."/>
            <person name="Shapiro H."/>
            <person name="Aerts A."/>
            <person name="Otillar R.P."/>
            <person name="Terry A.Y."/>
            <person name="Boore J.L."/>
            <person name="Grigoriev I.V."/>
            <person name="Lindberg D.R."/>
            <person name="Seaver E.C."/>
            <person name="Weisblat D.A."/>
            <person name="Putnam N.H."/>
            <person name="Rokhsar D.S."/>
        </authorList>
    </citation>
    <scope>NUCLEOTIDE SEQUENCE</scope>
</reference>
<dbReference type="InParanoid" id="T1EK25"/>